<dbReference type="Proteomes" id="UP000284706">
    <property type="component" value="Unassembled WGS sequence"/>
</dbReference>
<protein>
    <submittedName>
        <fullName evidence="1">Uncharacterized protein</fullName>
    </submittedName>
</protein>
<dbReference type="InParanoid" id="A0A409W385"/>
<proteinExistence type="predicted"/>
<dbReference type="AlphaFoldDB" id="A0A409W385"/>
<gene>
    <name evidence="1" type="ORF">CVT26_014523</name>
</gene>
<evidence type="ECO:0000313" key="2">
    <source>
        <dbReference type="Proteomes" id="UP000284706"/>
    </source>
</evidence>
<organism evidence="1 2">
    <name type="scientific">Gymnopilus dilepis</name>
    <dbReference type="NCBI Taxonomy" id="231916"/>
    <lineage>
        <taxon>Eukaryota</taxon>
        <taxon>Fungi</taxon>
        <taxon>Dikarya</taxon>
        <taxon>Basidiomycota</taxon>
        <taxon>Agaricomycotina</taxon>
        <taxon>Agaricomycetes</taxon>
        <taxon>Agaricomycetidae</taxon>
        <taxon>Agaricales</taxon>
        <taxon>Agaricineae</taxon>
        <taxon>Hymenogastraceae</taxon>
        <taxon>Gymnopilus</taxon>
    </lineage>
</organism>
<comment type="caution">
    <text evidence="1">The sequence shown here is derived from an EMBL/GenBank/DDBJ whole genome shotgun (WGS) entry which is preliminary data.</text>
</comment>
<name>A0A409W385_9AGAR</name>
<evidence type="ECO:0000313" key="1">
    <source>
        <dbReference type="EMBL" id="PPQ72977.1"/>
    </source>
</evidence>
<accession>A0A409W385</accession>
<keyword evidence="2" id="KW-1185">Reference proteome</keyword>
<dbReference type="EMBL" id="NHYE01005430">
    <property type="protein sequence ID" value="PPQ72977.1"/>
    <property type="molecule type" value="Genomic_DNA"/>
</dbReference>
<reference evidence="1 2" key="1">
    <citation type="journal article" date="2018" name="Evol. Lett.">
        <title>Horizontal gene cluster transfer increased hallucinogenic mushroom diversity.</title>
        <authorList>
            <person name="Reynolds H.T."/>
            <person name="Vijayakumar V."/>
            <person name="Gluck-Thaler E."/>
            <person name="Korotkin H.B."/>
            <person name="Matheny P.B."/>
            <person name="Slot J.C."/>
        </authorList>
    </citation>
    <scope>NUCLEOTIDE SEQUENCE [LARGE SCALE GENOMIC DNA]</scope>
    <source>
        <strain evidence="1 2">SRW20</strain>
    </source>
</reference>
<sequence>MGLYGQIDIKEVGRTREDGHERYHCYCGKWKTLNGMYFDLIYVSVASPSNARFDRAPEVVISANVPIVYGLKTAKVSAADEEIFSLLGRSCHADYFHKLEEQSAGVKEVLSQSFFMPSHFSDDFRQETWDQARFEQLSIE</sequence>